<comment type="pathway">
    <text evidence="1 9">Amino-acid biosynthesis; L-arginine biosynthesis; N(2)-acetyl-L-ornithine from L-glutamate: step 2/4.</text>
</comment>
<feature type="binding site" evidence="9">
    <location>
        <position position="173"/>
    </location>
    <ligand>
        <name>substrate</name>
    </ligand>
</feature>
<dbReference type="PANTHER" id="PTHR23342">
    <property type="entry name" value="N-ACETYLGLUTAMATE SYNTHASE"/>
    <property type="match status" value="1"/>
</dbReference>
<keyword evidence="12" id="KW-1185">Reference proteome</keyword>
<evidence type="ECO:0000313" key="12">
    <source>
        <dbReference type="Proteomes" id="UP001370348"/>
    </source>
</evidence>
<proteinExistence type="inferred from homology"/>
<keyword evidence="2 9" id="KW-0055">Arginine biosynthesis</keyword>
<dbReference type="RefSeq" id="WP_394821031.1">
    <property type="nucleotide sequence ID" value="NZ_CP089984.1"/>
</dbReference>
<evidence type="ECO:0000259" key="10">
    <source>
        <dbReference type="Pfam" id="PF00696"/>
    </source>
</evidence>
<dbReference type="PANTHER" id="PTHR23342:SF0">
    <property type="entry name" value="N-ACETYLGLUTAMATE SYNTHASE, MITOCHONDRIAL"/>
    <property type="match status" value="1"/>
</dbReference>
<reference evidence="11 12" key="1">
    <citation type="submission" date="2021-12" db="EMBL/GenBank/DDBJ databases">
        <title>Discovery of the Pendulisporaceae a myxobacterial family with distinct sporulation behavior and unique specialized metabolism.</title>
        <authorList>
            <person name="Garcia R."/>
            <person name="Popoff A."/>
            <person name="Bader C.D."/>
            <person name="Loehr J."/>
            <person name="Walesch S."/>
            <person name="Walt C."/>
            <person name="Boldt J."/>
            <person name="Bunk B."/>
            <person name="Haeckl F.J.F.P.J."/>
            <person name="Gunesch A.P."/>
            <person name="Birkelbach J."/>
            <person name="Nuebel U."/>
            <person name="Pietschmann T."/>
            <person name="Bach T."/>
            <person name="Mueller R."/>
        </authorList>
    </citation>
    <scope>NUCLEOTIDE SEQUENCE [LARGE SCALE GENOMIC DNA]</scope>
    <source>
        <strain evidence="11 12">MSr11954</strain>
    </source>
</reference>
<feature type="site" description="Transition state stabilizer" evidence="9">
    <location>
        <position position="236"/>
    </location>
</feature>
<keyword evidence="7 9" id="KW-0067">ATP-binding</keyword>
<dbReference type="InterPro" id="IPR036393">
    <property type="entry name" value="AceGlu_kinase-like_sf"/>
</dbReference>
<dbReference type="InterPro" id="IPR001048">
    <property type="entry name" value="Asp/Glu/Uridylate_kinase"/>
</dbReference>
<dbReference type="CDD" id="cd04238">
    <property type="entry name" value="AAK_NAGK-like"/>
    <property type="match status" value="1"/>
</dbReference>
<comment type="subcellular location">
    <subcellularLocation>
        <location evidence="9">Cytoplasm</location>
    </subcellularLocation>
</comment>
<dbReference type="NCBIfam" id="TIGR00761">
    <property type="entry name" value="argB"/>
    <property type="match status" value="1"/>
</dbReference>
<evidence type="ECO:0000256" key="2">
    <source>
        <dbReference type="ARBA" id="ARBA00022571"/>
    </source>
</evidence>
<keyword evidence="4 9" id="KW-0808">Transferase</keyword>
<keyword evidence="6 9" id="KW-0418">Kinase</keyword>
<dbReference type="Proteomes" id="UP001370348">
    <property type="component" value="Chromosome"/>
</dbReference>
<evidence type="ECO:0000256" key="5">
    <source>
        <dbReference type="ARBA" id="ARBA00022741"/>
    </source>
</evidence>
<dbReference type="Pfam" id="PF00696">
    <property type="entry name" value="AA_kinase"/>
    <property type="match status" value="1"/>
</dbReference>
<name>A0ABZ2LNF5_9BACT</name>
<protein>
    <recommendedName>
        <fullName evidence="9">Acetylglutamate kinase</fullName>
        <ecNumber evidence="9">2.7.2.8</ecNumber>
    </recommendedName>
    <alternativeName>
        <fullName evidence="9">N-acetyl-L-glutamate 5-phosphotransferase</fullName>
    </alternativeName>
    <alternativeName>
        <fullName evidence="9">NAG kinase</fullName>
        <shortName evidence="9">NAGK</shortName>
    </alternativeName>
</protein>
<accession>A0ABZ2LNF5</accession>
<evidence type="ECO:0000256" key="7">
    <source>
        <dbReference type="ARBA" id="ARBA00022840"/>
    </source>
</evidence>
<comment type="similarity">
    <text evidence="9">Belongs to the acetylglutamate kinase family. ArgB subfamily.</text>
</comment>
<evidence type="ECO:0000313" key="11">
    <source>
        <dbReference type="EMBL" id="WXB11413.1"/>
    </source>
</evidence>
<feature type="domain" description="Aspartate/glutamate/uridylate kinase" evidence="10">
    <location>
        <begin position="11"/>
        <end position="254"/>
    </location>
</feature>
<feature type="binding site" evidence="9">
    <location>
        <position position="70"/>
    </location>
    <ligand>
        <name>substrate</name>
    </ligand>
</feature>
<comment type="catalytic activity">
    <reaction evidence="8 9">
        <text>N-acetyl-L-glutamate + ATP = N-acetyl-L-glutamyl 5-phosphate + ADP</text>
        <dbReference type="Rhea" id="RHEA:14629"/>
        <dbReference type="ChEBI" id="CHEBI:30616"/>
        <dbReference type="ChEBI" id="CHEBI:44337"/>
        <dbReference type="ChEBI" id="CHEBI:57936"/>
        <dbReference type="ChEBI" id="CHEBI:456216"/>
        <dbReference type="EC" id="2.7.2.8"/>
    </reaction>
</comment>
<dbReference type="InterPro" id="IPR037528">
    <property type="entry name" value="ArgB"/>
</dbReference>
<dbReference type="SUPFAM" id="SSF53633">
    <property type="entry name" value="Carbamate kinase-like"/>
    <property type="match status" value="1"/>
</dbReference>
<dbReference type="InterPro" id="IPR004662">
    <property type="entry name" value="AcgluKinase_fam"/>
</dbReference>
<evidence type="ECO:0000256" key="8">
    <source>
        <dbReference type="ARBA" id="ARBA00048141"/>
    </source>
</evidence>
<dbReference type="Gene3D" id="3.40.1160.10">
    <property type="entry name" value="Acetylglutamate kinase-like"/>
    <property type="match status" value="1"/>
</dbReference>
<sequence>MTAASKSQAPIVLKVGGEVVNGPYLGAIAADVAALAREGTPVVIVHGGGPQATALQKQLGQTPNIVGGRRVTDQATLDVMKMTLAGKVNVDLCAALLAAGAKPVGLHGASSAVIRAVKRPARVVSGGGPDPVDFGFVGDVIGLRKELLDLLLGAGYVPVLACLGADEQGQVFNINADTVANQAAIALGARSLFLVTDVPAVLRDVNDPSSRIPRLSIAEGERAIAEGVVTKGMIPKLEESFAAISAGVRAVHIVGRLASGDLAREANEPGSIGTVLTS</sequence>
<dbReference type="PRINTS" id="PR00474">
    <property type="entry name" value="GLU5KINASE"/>
</dbReference>
<dbReference type="GO" id="GO:0003991">
    <property type="term" value="F:acetylglutamate kinase activity"/>
    <property type="evidence" value="ECO:0007669"/>
    <property type="project" value="UniProtKB-EC"/>
</dbReference>
<evidence type="ECO:0000256" key="1">
    <source>
        <dbReference type="ARBA" id="ARBA00004828"/>
    </source>
</evidence>
<comment type="function">
    <text evidence="9">Catalyzes the ATP-dependent phosphorylation of N-acetyl-L-glutamate.</text>
</comment>
<dbReference type="HAMAP" id="MF_00082">
    <property type="entry name" value="ArgB"/>
    <property type="match status" value="1"/>
</dbReference>
<dbReference type="EMBL" id="CP089984">
    <property type="protein sequence ID" value="WXB11413.1"/>
    <property type="molecule type" value="Genomic_DNA"/>
</dbReference>
<dbReference type="PIRSF" id="PIRSF000728">
    <property type="entry name" value="NAGK"/>
    <property type="match status" value="1"/>
</dbReference>
<feature type="binding site" evidence="9">
    <location>
        <begin position="48"/>
        <end position="49"/>
    </location>
    <ligand>
        <name>substrate</name>
    </ligand>
</feature>
<dbReference type="InterPro" id="IPR001057">
    <property type="entry name" value="Glu/AcGlu_kinase"/>
</dbReference>
<keyword evidence="9" id="KW-0963">Cytoplasm</keyword>
<organism evidence="11 12">
    <name type="scientific">Pendulispora albinea</name>
    <dbReference type="NCBI Taxonomy" id="2741071"/>
    <lineage>
        <taxon>Bacteria</taxon>
        <taxon>Pseudomonadati</taxon>
        <taxon>Myxococcota</taxon>
        <taxon>Myxococcia</taxon>
        <taxon>Myxococcales</taxon>
        <taxon>Sorangiineae</taxon>
        <taxon>Pendulisporaceae</taxon>
        <taxon>Pendulispora</taxon>
    </lineage>
</organism>
<keyword evidence="3 9" id="KW-0028">Amino-acid biosynthesis</keyword>
<dbReference type="EC" id="2.7.2.8" evidence="9"/>
<gene>
    <name evidence="9 11" type="primary">argB</name>
    <name evidence="11" type="ORF">LZC94_26535</name>
</gene>
<evidence type="ECO:0000256" key="9">
    <source>
        <dbReference type="HAMAP-Rule" id="MF_00082"/>
    </source>
</evidence>
<feature type="site" description="Transition state stabilizer" evidence="9">
    <location>
        <position position="14"/>
    </location>
</feature>
<evidence type="ECO:0000256" key="3">
    <source>
        <dbReference type="ARBA" id="ARBA00022605"/>
    </source>
</evidence>
<keyword evidence="5 9" id="KW-0547">Nucleotide-binding</keyword>
<evidence type="ECO:0000256" key="4">
    <source>
        <dbReference type="ARBA" id="ARBA00022679"/>
    </source>
</evidence>
<evidence type="ECO:0000256" key="6">
    <source>
        <dbReference type="ARBA" id="ARBA00022777"/>
    </source>
</evidence>